<evidence type="ECO:0000313" key="2">
    <source>
        <dbReference type="EMBL" id="PQO42154.1"/>
    </source>
</evidence>
<keyword evidence="1" id="KW-1133">Transmembrane helix</keyword>
<evidence type="ECO:0000256" key="1">
    <source>
        <dbReference type="SAM" id="Phobius"/>
    </source>
</evidence>
<accession>A0A2S8GDI9</accession>
<keyword evidence="1" id="KW-0472">Membrane</keyword>
<comment type="caution">
    <text evidence="2">The sequence shown here is derived from an EMBL/GenBank/DDBJ whole genome shotgun (WGS) entry which is preliminary data.</text>
</comment>
<name>A0A2S8GDI9_9BACT</name>
<protein>
    <recommendedName>
        <fullName evidence="4">Branched-chain amino acid aminotransferase</fullName>
    </recommendedName>
</protein>
<reference evidence="2 3" key="1">
    <citation type="submission" date="2018-02" db="EMBL/GenBank/DDBJ databases">
        <title>Comparative genomes isolates from brazilian mangrove.</title>
        <authorList>
            <person name="Araujo J.E."/>
            <person name="Taketani R.G."/>
            <person name="Silva M.C.P."/>
            <person name="Loureco M.V."/>
            <person name="Andreote F.D."/>
        </authorList>
    </citation>
    <scope>NUCLEOTIDE SEQUENCE [LARGE SCALE GENOMIC DNA]</scope>
    <source>
        <strain evidence="2 3">Nap-Phe MGV</strain>
    </source>
</reference>
<keyword evidence="1" id="KW-0812">Transmembrane</keyword>
<evidence type="ECO:0000313" key="3">
    <source>
        <dbReference type="Proteomes" id="UP000237819"/>
    </source>
</evidence>
<sequence>MLNLLKQLWNDERGFVNSAELILIATLAVIGMIVGLAAMRDSFTQEMADTGAAVGEVNQSYSVLVNSNGVGDPTTAPQITSTGANGTVTVNRDFQQNGSTIVSVSSTFRNFQYEDQSDVGDGQDTPNMSPPAIVTIDSNLIEEGEALP</sequence>
<dbReference type="EMBL" id="PUHZ01000025">
    <property type="protein sequence ID" value="PQO42154.1"/>
    <property type="molecule type" value="Genomic_DNA"/>
</dbReference>
<dbReference type="AlphaFoldDB" id="A0A2S8GDI9"/>
<feature type="transmembrane region" description="Helical" evidence="1">
    <location>
        <begin position="20"/>
        <end position="39"/>
    </location>
</feature>
<proteinExistence type="predicted"/>
<evidence type="ECO:0008006" key="4">
    <source>
        <dbReference type="Google" id="ProtNLM"/>
    </source>
</evidence>
<dbReference type="RefSeq" id="WP_105338736.1">
    <property type="nucleotide sequence ID" value="NZ_PUHZ01000025.1"/>
</dbReference>
<gene>
    <name evidence="2" type="ORF">C5Y93_27805</name>
</gene>
<dbReference type="Proteomes" id="UP000237819">
    <property type="component" value="Unassembled WGS sequence"/>
</dbReference>
<dbReference type="OrthoDB" id="278295at2"/>
<organism evidence="2 3">
    <name type="scientific">Blastopirellula marina</name>
    <dbReference type="NCBI Taxonomy" id="124"/>
    <lineage>
        <taxon>Bacteria</taxon>
        <taxon>Pseudomonadati</taxon>
        <taxon>Planctomycetota</taxon>
        <taxon>Planctomycetia</taxon>
        <taxon>Pirellulales</taxon>
        <taxon>Pirellulaceae</taxon>
        <taxon>Blastopirellula</taxon>
    </lineage>
</organism>